<dbReference type="EC" id="2.3.1.-" evidence="4"/>
<proteinExistence type="predicted"/>
<dbReference type="InterPro" id="IPR016035">
    <property type="entry name" value="Acyl_Trfase/lysoPLipase"/>
</dbReference>
<evidence type="ECO:0000256" key="2">
    <source>
        <dbReference type="ARBA" id="ARBA00023315"/>
    </source>
</evidence>
<evidence type="ECO:0000313" key="5">
    <source>
        <dbReference type="Proteomes" id="UP001596956"/>
    </source>
</evidence>
<feature type="domain" description="Malonyl-CoA:ACP transacylase (MAT)" evidence="3">
    <location>
        <begin position="38"/>
        <end position="335"/>
    </location>
</feature>
<dbReference type="Gene3D" id="3.30.70.3290">
    <property type="match status" value="1"/>
</dbReference>
<evidence type="ECO:0000256" key="1">
    <source>
        <dbReference type="ARBA" id="ARBA00022679"/>
    </source>
</evidence>
<accession>A0ABW3BLG3</accession>
<keyword evidence="2 4" id="KW-0012">Acyltransferase</keyword>
<dbReference type="SUPFAM" id="SSF55048">
    <property type="entry name" value="Probable ACP-binding domain of malonyl-CoA ACP transacylase"/>
    <property type="match status" value="1"/>
</dbReference>
<dbReference type="Proteomes" id="UP001596956">
    <property type="component" value="Unassembled WGS sequence"/>
</dbReference>
<dbReference type="Gene3D" id="3.40.366.10">
    <property type="entry name" value="Malonyl-Coenzyme A Acyl Carrier Protein, domain 2"/>
    <property type="match status" value="1"/>
</dbReference>
<dbReference type="Pfam" id="PF00698">
    <property type="entry name" value="Acyl_transf_1"/>
    <property type="match status" value="1"/>
</dbReference>
<dbReference type="SMART" id="SM00827">
    <property type="entry name" value="PKS_AT"/>
    <property type="match status" value="1"/>
</dbReference>
<gene>
    <name evidence="4" type="ORF">ACFQZU_21620</name>
</gene>
<dbReference type="PANTHER" id="PTHR43775">
    <property type="entry name" value="FATTY ACID SYNTHASE"/>
    <property type="match status" value="1"/>
</dbReference>
<evidence type="ECO:0000313" key="4">
    <source>
        <dbReference type="EMBL" id="MFD0803900.1"/>
    </source>
</evidence>
<keyword evidence="5" id="KW-1185">Reference proteome</keyword>
<dbReference type="PANTHER" id="PTHR43775:SF51">
    <property type="entry name" value="INACTIVE PHENOLPHTHIOCEROL SYNTHESIS POLYKETIDE SYNTHASE TYPE I PKS1-RELATED"/>
    <property type="match status" value="1"/>
</dbReference>
<dbReference type="GO" id="GO:0016746">
    <property type="term" value="F:acyltransferase activity"/>
    <property type="evidence" value="ECO:0007669"/>
    <property type="project" value="UniProtKB-KW"/>
</dbReference>
<dbReference type="InterPro" id="IPR016036">
    <property type="entry name" value="Malonyl_transacylase_ACP-bd"/>
</dbReference>
<dbReference type="InterPro" id="IPR001227">
    <property type="entry name" value="Ac_transferase_dom_sf"/>
</dbReference>
<dbReference type="EMBL" id="JBHTHR010001199">
    <property type="protein sequence ID" value="MFD0803900.1"/>
    <property type="molecule type" value="Genomic_DNA"/>
</dbReference>
<sequence>GHGGFRDGLAALEEGASRAQGALVVQGSAERPGAPVFVFGGQGAQWPGMGAELMASSPVFRARIAECEQALAPHVDYSLSAVLSQLPTAPSFDRVDVVQPALWAVMVALAGVWRSAGVEPAAVVGHSQGEVAAACVSGALSLEDAAAVVALRSRAIRELVGGGAMAVLGESAERAAERARIRTQSAHIAAVNGPASTVVAGEAAAVADLVGAAEAEGVRARMIEVDYASHTPHVESARERIRTDLAGIAPRSGTVPFFSAVTGAELDGGALGAEYWYSNLREPVRFQPAVEELVRAGHGLFVECGPHPVLTAPIEDVLAGGGAAGAALSTLRRDDGGPRRLLTS</sequence>
<feature type="non-terminal residue" evidence="4">
    <location>
        <position position="344"/>
    </location>
</feature>
<dbReference type="InterPro" id="IPR014043">
    <property type="entry name" value="Acyl_transferase_dom"/>
</dbReference>
<dbReference type="InterPro" id="IPR050091">
    <property type="entry name" value="PKS_NRPS_Biosynth_Enz"/>
</dbReference>
<keyword evidence="1 4" id="KW-0808">Transferase</keyword>
<name>A0ABW3BLG3_9ACTN</name>
<protein>
    <submittedName>
        <fullName evidence="4">Acyltransferase domain-containing protein</fullName>
        <ecNumber evidence="4">2.3.1.-</ecNumber>
    </submittedName>
</protein>
<organism evidence="4 5">
    <name type="scientific">Streptomonospora algeriensis</name>
    <dbReference type="NCBI Taxonomy" id="995084"/>
    <lineage>
        <taxon>Bacteria</taxon>
        <taxon>Bacillati</taxon>
        <taxon>Actinomycetota</taxon>
        <taxon>Actinomycetes</taxon>
        <taxon>Streptosporangiales</taxon>
        <taxon>Nocardiopsidaceae</taxon>
        <taxon>Streptomonospora</taxon>
    </lineage>
</organism>
<feature type="non-terminal residue" evidence="4">
    <location>
        <position position="1"/>
    </location>
</feature>
<evidence type="ECO:0000259" key="3">
    <source>
        <dbReference type="SMART" id="SM00827"/>
    </source>
</evidence>
<dbReference type="SUPFAM" id="SSF52151">
    <property type="entry name" value="FabD/lysophospholipase-like"/>
    <property type="match status" value="1"/>
</dbReference>
<comment type="caution">
    <text evidence="4">The sequence shown here is derived from an EMBL/GenBank/DDBJ whole genome shotgun (WGS) entry which is preliminary data.</text>
</comment>
<reference evidence="5" key="1">
    <citation type="journal article" date="2019" name="Int. J. Syst. Evol. Microbiol.">
        <title>The Global Catalogue of Microorganisms (GCM) 10K type strain sequencing project: providing services to taxonomists for standard genome sequencing and annotation.</title>
        <authorList>
            <consortium name="The Broad Institute Genomics Platform"/>
            <consortium name="The Broad Institute Genome Sequencing Center for Infectious Disease"/>
            <person name="Wu L."/>
            <person name="Ma J."/>
        </authorList>
    </citation>
    <scope>NUCLEOTIDE SEQUENCE [LARGE SCALE GENOMIC DNA]</scope>
    <source>
        <strain evidence="5">CCUG 63369</strain>
    </source>
</reference>